<gene>
    <name evidence="2" type="ORF">A3D07_02135</name>
</gene>
<name>A0A1F5GGE3_9BACT</name>
<sequence>MYNLNQLFTSGIWVAREGKEKDFVREWEAFANWSVRDKLGSGAPYLLQDINNPRCFISFGPWPDLATIERWRRTKEFQTFVKKVKDLCEKFDPSTMKVVALGKEKK</sequence>
<dbReference type="SUPFAM" id="SSF54909">
    <property type="entry name" value="Dimeric alpha+beta barrel"/>
    <property type="match status" value="1"/>
</dbReference>
<reference evidence="2 3" key="1">
    <citation type="journal article" date="2016" name="Nat. Commun.">
        <title>Thousands of microbial genomes shed light on interconnected biogeochemical processes in an aquifer system.</title>
        <authorList>
            <person name="Anantharaman K."/>
            <person name="Brown C.T."/>
            <person name="Hug L.A."/>
            <person name="Sharon I."/>
            <person name="Castelle C.J."/>
            <person name="Probst A.J."/>
            <person name="Thomas B.C."/>
            <person name="Singh A."/>
            <person name="Wilkins M.J."/>
            <person name="Karaoz U."/>
            <person name="Brodie E.L."/>
            <person name="Williams K.H."/>
            <person name="Hubbard S.S."/>
            <person name="Banfield J.F."/>
        </authorList>
    </citation>
    <scope>NUCLEOTIDE SEQUENCE [LARGE SCALE GENOMIC DNA]</scope>
</reference>
<protein>
    <recommendedName>
        <fullName evidence="1">ABM domain-containing protein</fullName>
    </recommendedName>
</protein>
<dbReference type="AlphaFoldDB" id="A0A1F5GGE3"/>
<organism evidence="2 3">
    <name type="scientific">Candidatus Curtissbacteria bacterium RIFCSPHIGHO2_02_FULL_42_15</name>
    <dbReference type="NCBI Taxonomy" id="1797716"/>
    <lineage>
        <taxon>Bacteria</taxon>
        <taxon>Candidatus Curtissiibacteriota</taxon>
    </lineage>
</organism>
<dbReference type="Proteomes" id="UP000177124">
    <property type="component" value="Unassembled WGS sequence"/>
</dbReference>
<dbReference type="Pfam" id="PF03992">
    <property type="entry name" value="ABM"/>
    <property type="match status" value="1"/>
</dbReference>
<dbReference type="InterPro" id="IPR007138">
    <property type="entry name" value="ABM_dom"/>
</dbReference>
<evidence type="ECO:0000313" key="3">
    <source>
        <dbReference type="Proteomes" id="UP000177124"/>
    </source>
</evidence>
<evidence type="ECO:0000259" key="1">
    <source>
        <dbReference type="Pfam" id="PF03992"/>
    </source>
</evidence>
<proteinExistence type="predicted"/>
<evidence type="ECO:0000313" key="2">
    <source>
        <dbReference type="EMBL" id="OGD90951.1"/>
    </source>
</evidence>
<comment type="caution">
    <text evidence="2">The sequence shown here is derived from an EMBL/GenBank/DDBJ whole genome shotgun (WGS) entry which is preliminary data.</text>
</comment>
<dbReference type="InterPro" id="IPR011008">
    <property type="entry name" value="Dimeric_a/b-barrel"/>
</dbReference>
<accession>A0A1F5GGE3</accession>
<dbReference type="EMBL" id="MFBF01000028">
    <property type="protein sequence ID" value="OGD90951.1"/>
    <property type="molecule type" value="Genomic_DNA"/>
</dbReference>
<feature type="domain" description="ABM" evidence="1">
    <location>
        <begin position="15"/>
        <end position="83"/>
    </location>
</feature>
<dbReference type="Gene3D" id="3.30.70.100">
    <property type="match status" value="1"/>
</dbReference>